<dbReference type="PANTHER" id="PTHR30098:SF2">
    <property type="entry name" value="LEUCYL_PHENYLALANYL-TRNA--PROTEIN TRANSFERASE"/>
    <property type="match status" value="1"/>
</dbReference>
<comment type="catalytic activity">
    <reaction evidence="4">
        <text>N-terminal L-arginyl-[protein] + L-leucyl-tRNA(Leu) = N-terminal L-leucyl-L-arginyl-[protein] + tRNA(Leu) + H(+)</text>
        <dbReference type="Rhea" id="RHEA:50416"/>
        <dbReference type="Rhea" id="RHEA-COMP:9613"/>
        <dbReference type="Rhea" id="RHEA-COMP:9622"/>
        <dbReference type="Rhea" id="RHEA-COMP:12672"/>
        <dbReference type="Rhea" id="RHEA-COMP:12673"/>
        <dbReference type="ChEBI" id="CHEBI:15378"/>
        <dbReference type="ChEBI" id="CHEBI:64719"/>
        <dbReference type="ChEBI" id="CHEBI:78442"/>
        <dbReference type="ChEBI" id="CHEBI:78494"/>
        <dbReference type="ChEBI" id="CHEBI:133044"/>
        <dbReference type="EC" id="2.3.2.6"/>
    </reaction>
</comment>
<comment type="caution">
    <text evidence="5">The sequence shown here is derived from an EMBL/GenBank/DDBJ whole genome shotgun (WGS) entry which is preliminary data.</text>
</comment>
<dbReference type="InterPro" id="IPR004616">
    <property type="entry name" value="Leu/Phe-tRNA_Trfase"/>
</dbReference>
<name>A0A1I4BUV6_9HYPH</name>
<organism evidence="5 6">
    <name type="scientific">Pseudovibrio ascidiaceicola</name>
    <dbReference type="NCBI Taxonomy" id="285279"/>
    <lineage>
        <taxon>Bacteria</taxon>
        <taxon>Pseudomonadati</taxon>
        <taxon>Pseudomonadota</taxon>
        <taxon>Alphaproteobacteria</taxon>
        <taxon>Hyphomicrobiales</taxon>
        <taxon>Stappiaceae</taxon>
        <taxon>Pseudovibrio</taxon>
    </lineage>
</organism>
<evidence type="ECO:0000313" key="5">
    <source>
        <dbReference type="EMBL" id="SFK72323.1"/>
    </source>
</evidence>
<evidence type="ECO:0000256" key="2">
    <source>
        <dbReference type="ARBA" id="ARBA00022679"/>
    </source>
</evidence>
<evidence type="ECO:0000256" key="4">
    <source>
        <dbReference type="HAMAP-Rule" id="MF_00688"/>
    </source>
</evidence>
<dbReference type="HAMAP" id="MF_00688">
    <property type="entry name" value="Leu_Phe_trans"/>
    <property type="match status" value="1"/>
</dbReference>
<dbReference type="PANTHER" id="PTHR30098">
    <property type="entry name" value="LEUCYL/PHENYLALANYL-TRNA--PROTEIN TRANSFERASE"/>
    <property type="match status" value="1"/>
</dbReference>
<dbReference type="InterPro" id="IPR016181">
    <property type="entry name" value="Acyl_CoA_acyltransferase"/>
</dbReference>
<evidence type="ECO:0000256" key="3">
    <source>
        <dbReference type="ARBA" id="ARBA00023315"/>
    </source>
</evidence>
<evidence type="ECO:0000313" key="6">
    <source>
        <dbReference type="Proteomes" id="UP000199598"/>
    </source>
</evidence>
<sequence length="229" mass="25723">MEFKITPQILLKAYACGIFPMAETADSPDLFWIDPERRGILPLDSFHIPKRLARTVRSDKFVVRASRDFKAVISHCATTTSERKETWINAEIRKLYTALFAMGYCHTIEVYNASDELVGGLYGVSLGGAFFGESMFSLERDASKVALVHLYGRLLYGGYRLLDAQFVTEHLEQFGATEVPKEQYGKLLENALMVHGDFHALPQESSGKLVLQIIEDMRPAPTKTKNGLI</sequence>
<dbReference type="EC" id="2.3.2.6" evidence="4"/>
<dbReference type="InterPro" id="IPR042203">
    <property type="entry name" value="Leu/Phe-tRNA_Trfase_C"/>
</dbReference>
<keyword evidence="6" id="KW-1185">Reference proteome</keyword>
<proteinExistence type="inferred from homology"/>
<protein>
    <recommendedName>
        <fullName evidence="4">Leucyl/phenylalanyl-tRNA--protein transferase</fullName>
        <ecNumber evidence="4">2.3.2.6</ecNumber>
    </recommendedName>
    <alternativeName>
        <fullName evidence="4">L/F-transferase</fullName>
    </alternativeName>
    <alternativeName>
        <fullName evidence="4">Leucyltransferase</fullName>
    </alternativeName>
    <alternativeName>
        <fullName evidence="4">Phenyalanyltransferase</fullName>
    </alternativeName>
</protein>
<comment type="function">
    <text evidence="4">Functions in the N-end rule pathway of protein degradation where it conjugates Leu, Phe and, less efficiently, Met from aminoacyl-tRNAs to the N-termini of proteins containing an N-terminal arginine or lysine.</text>
</comment>
<dbReference type="NCBIfam" id="TIGR00667">
    <property type="entry name" value="aat"/>
    <property type="match status" value="1"/>
</dbReference>
<keyword evidence="2 4" id="KW-0808">Transferase</keyword>
<dbReference type="RefSeq" id="WP_093520982.1">
    <property type="nucleotide sequence ID" value="NZ_FOSK01000008.1"/>
</dbReference>
<dbReference type="Pfam" id="PF03588">
    <property type="entry name" value="Leu_Phe_trans"/>
    <property type="match status" value="1"/>
</dbReference>
<comment type="catalytic activity">
    <reaction evidence="4">
        <text>N-terminal L-lysyl-[protein] + L-leucyl-tRNA(Leu) = N-terminal L-leucyl-L-lysyl-[protein] + tRNA(Leu) + H(+)</text>
        <dbReference type="Rhea" id="RHEA:12340"/>
        <dbReference type="Rhea" id="RHEA-COMP:9613"/>
        <dbReference type="Rhea" id="RHEA-COMP:9622"/>
        <dbReference type="Rhea" id="RHEA-COMP:12670"/>
        <dbReference type="Rhea" id="RHEA-COMP:12671"/>
        <dbReference type="ChEBI" id="CHEBI:15378"/>
        <dbReference type="ChEBI" id="CHEBI:65249"/>
        <dbReference type="ChEBI" id="CHEBI:78442"/>
        <dbReference type="ChEBI" id="CHEBI:78494"/>
        <dbReference type="ChEBI" id="CHEBI:133043"/>
        <dbReference type="EC" id="2.3.2.6"/>
    </reaction>
</comment>
<gene>
    <name evidence="4" type="primary">aat</name>
    <name evidence="5" type="ORF">SAMN04488518_108166</name>
</gene>
<dbReference type="GO" id="GO:0016740">
    <property type="term" value="F:transferase activity"/>
    <property type="evidence" value="ECO:0007669"/>
    <property type="project" value="UniProtKB-KW"/>
</dbReference>
<dbReference type="SUPFAM" id="SSF55729">
    <property type="entry name" value="Acyl-CoA N-acyltransferases (Nat)"/>
    <property type="match status" value="1"/>
</dbReference>
<reference evidence="5 6" key="1">
    <citation type="submission" date="2016-10" db="EMBL/GenBank/DDBJ databases">
        <authorList>
            <person name="Varghese N."/>
            <person name="Submissions S."/>
        </authorList>
    </citation>
    <scope>NUCLEOTIDE SEQUENCE [LARGE SCALE GENOMIC DNA]</scope>
    <source>
        <strain evidence="5 6">DSM 16392</strain>
    </source>
</reference>
<keyword evidence="1 4" id="KW-0963">Cytoplasm</keyword>
<keyword evidence="3 4" id="KW-0012">Acyltransferase</keyword>
<dbReference type="Proteomes" id="UP000199598">
    <property type="component" value="Unassembled WGS sequence"/>
</dbReference>
<comment type="similarity">
    <text evidence="4">Belongs to the L/F-transferase family.</text>
</comment>
<evidence type="ECO:0000256" key="1">
    <source>
        <dbReference type="ARBA" id="ARBA00022490"/>
    </source>
</evidence>
<dbReference type="EMBL" id="FOSK01000008">
    <property type="protein sequence ID" value="SFK72323.1"/>
    <property type="molecule type" value="Genomic_DNA"/>
</dbReference>
<comment type="subcellular location">
    <subcellularLocation>
        <location evidence="4">Cytoplasm</location>
    </subcellularLocation>
</comment>
<accession>A0A1I4BUV6</accession>
<dbReference type="Gene3D" id="3.40.630.70">
    <property type="entry name" value="Leucyl/phenylalanyl-tRNA-protein transferase, C-terminal domain"/>
    <property type="match status" value="1"/>
</dbReference>
<comment type="catalytic activity">
    <reaction evidence="4">
        <text>L-phenylalanyl-tRNA(Phe) + an N-terminal L-alpha-aminoacyl-[protein] = an N-terminal L-phenylalanyl-L-alpha-aminoacyl-[protein] + tRNA(Phe)</text>
        <dbReference type="Rhea" id="RHEA:43632"/>
        <dbReference type="Rhea" id="RHEA-COMP:9668"/>
        <dbReference type="Rhea" id="RHEA-COMP:9699"/>
        <dbReference type="Rhea" id="RHEA-COMP:10636"/>
        <dbReference type="Rhea" id="RHEA-COMP:10637"/>
        <dbReference type="ChEBI" id="CHEBI:78442"/>
        <dbReference type="ChEBI" id="CHEBI:78531"/>
        <dbReference type="ChEBI" id="CHEBI:78597"/>
        <dbReference type="ChEBI" id="CHEBI:83561"/>
        <dbReference type="EC" id="2.3.2.6"/>
    </reaction>
</comment>